<feature type="transmembrane region" description="Helical" evidence="1">
    <location>
        <begin position="41"/>
        <end position="60"/>
    </location>
</feature>
<protein>
    <submittedName>
        <fullName evidence="2">Uncharacterized protein</fullName>
    </submittedName>
</protein>
<keyword evidence="1" id="KW-1133">Transmembrane helix</keyword>
<keyword evidence="1" id="KW-0472">Membrane</keyword>
<comment type="caution">
    <text evidence="2">The sequence shown here is derived from an EMBL/GenBank/DDBJ whole genome shotgun (WGS) entry which is preliminary data.</text>
</comment>
<evidence type="ECO:0000256" key="1">
    <source>
        <dbReference type="SAM" id="Phobius"/>
    </source>
</evidence>
<name>A0A814BJV0_9BILA</name>
<proteinExistence type="predicted"/>
<accession>A0A814BJV0</accession>
<feature type="transmembrane region" description="Helical" evidence="1">
    <location>
        <begin position="6"/>
        <end position="29"/>
    </location>
</feature>
<keyword evidence="3" id="KW-1185">Reference proteome</keyword>
<dbReference type="EMBL" id="CAJNOM010000053">
    <property type="protein sequence ID" value="CAF0930727.1"/>
    <property type="molecule type" value="Genomic_DNA"/>
</dbReference>
<organism evidence="2 3">
    <name type="scientific">Adineta steineri</name>
    <dbReference type="NCBI Taxonomy" id="433720"/>
    <lineage>
        <taxon>Eukaryota</taxon>
        <taxon>Metazoa</taxon>
        <taxon>Spiralia</taxon>
        <taxon>Gnathifera</taxon>
        <taxon>Rotifera</taxon>
        <taxon>Eurotatoria</taxon>
        <taxon>Bdelloidea</taxon>
        <taxon>Adinetida</taxon>
        <taxon>Adinetidae</taxon>
        <taxon>Adineta</taxon>
    </lineage>
</organism>
<dbReference type="Proteomes" id="UP000663832">
    <property type="component" value="Unassembled WGS sequence"/>
</dbReference>
<keyword evidence="1" id="KW-0812">Transmembrane</keyword>
<evidence type="ECO:0000313" key="2">
    <source>
        <dbReference type="EMBL" id="CAF0930727.1"/>
    </source>
</evidence>
<evidence type="ECO:0000313" key="3">
    <source>
        <dbReference type="Proteomes" id="UP000663832"/>
    </source>
</evidence>
<dbReference type="OrthoDB" id="10052177at2759"/>
<gene>
    <name evidence="2" type="ORF">QVE165_LOCUS11084</name>
</gene>
<sequence>MSYELIILLIISNFNCLIIAFYLLIMSLPKYYIMFNDDEDWFYCFQILPIVLMLFAWSILHPKQSLYVRNQLNIEKVPDEKIVSFIF</sequence>
<dbReference type="AlphaFoldDB" id="A0A814BJV0"/>
<reference evidence="2" key="1">
    <citation type="submission" date="2021-02" db="EMBL/GenBank/DDBJ databases">
        <authorList>
            <person name="Nowell W R."/>
        </authorList>
    </citation>
    <scope>NUCLEOTIDE SEQUENCE</scope>
</reference>